<keyword evidence="3" id="KW-1185">Reference proteome</keyword>
<proteinExistence type="predicted"/>
<keyword evidence="1" id="KW-0472">Membrane</keyword>
<organism evidence="2 3">
    <name type="scientific">Methylocella tundrae</name>
    <dbReference type="NCBI Taxonomy" id="227605"/>
    <lineage>
        <taxon>Bacteria</taxon>
        <taxon>Pseudomonadati</taxon>
        <taxon>Pseudomonadota</taxon>
        <taxon>Alphaproteobacteria</taxon>
        <taxon>Hyphomicrobiales</taxon>
        <taxon>Beijerinckiaceae</taxon>
        <taxon>Methylocella</taxon>
    </lineage>
</organism>
<sequence>MWMTVFHLFYFLKMKDMERYRYFVGNMHSIMVSTNTMYFIAKTSILRLMRGMQFISHRRSLPFAHS</sequence>
<evidence type="ECO:0000256" key="1">
    <source>
        <dbReference type="SAM" id="Phobius"/>
    </source>
</evidence>
<dbReference type="AlphaFoldDB" id="A0A8B6MC35"/>
<keyword evidence="1" id="KW-1133">Transmembrane helix</keyword>
<feature type="transmembrane region" description="Helical" evidence="1">
    <location>
        <begin position="20"/>
        <end position="41"/>
    </location>
</feature>
<comment type="caution">
    <text evidence="2">The sequence shown here is derived from an EMBL/GenBank/DDBJ whole genome shotgun (WGS) entry which is preliminary data.</text>
</comment>
<evidence type="ECO:0000313" key="3">
    <source>
        <dbReference type="Proteomes" id="UP000485880"/>
    </source>
</evidence>
<name>A0A8B6MC35_METTU</name>
<protein>
    <submittedName>
        <fullName evidence="2">Uncharacterized protein</fullName>
    </submittedName>
</protein>
<dbReference type="Proteomes" id="UP000485880">
    <property type="component" value="Unassembled WGS sequence"/>
</dbReference>
<reference evidence="2 3" key="1">
    <citation type="submission" date="2019-05" db="EMBL/GenBank/DDBJ databases">
        <authorList>
            <person name="Farhan Ul Haque M."/>
        </authorList>
    </citation>
    <scope>NUCLEOTIDE SEQUENCE [LARGE SCALE GENOMIC DNA]</scope>
    <source>
        <strain evidence="2">2</strain>
    </source>
</reference>
<dbReference type="EMBL" id="CABFMQ020000142">
    <property type="protein sequence ID" value="VTZ52494.1"/>
    <property type="molecule type" value="Genomic_DNA"/>
</dbReference>
<gene>
    <name evidence="2" type="ORF">MPC4_80165</name>
</gene>
<evidence type="ECO:0000313" key="2">
    <source>
        <dbReference type="EMBL" id="VTZ52494.1"/>
    </source>
</evidence>
<accession>A0A8B6MC35</accession>
<keyword evidence="1" id="KW-0812">Transmembrane</keyword>